<evidence type="ECO:0000313" key="2">
    <source>
        <dbReference type="Proteomes" id="UP000026915"/>
    </source>
</evidence>
<evidence type="ECO:0000313" key="1">
    <source>
        <dbReference type="EMBL" id="EOY20380.1"/>
    </source>
</evidence>
<dbReference type="PANTHER" id="PTHR33033:SF121">
    <property type="entry name" value="POLYNUCLEOTIDYL TRANSFERASE, RIBONUCLEASE H-LIKE SUPERFAMILY PROTEIN"/>
    <property type="match status" value="1"/>
</dbReference>
<accession>S1RW95</accession>
<protein>
    <recommendedName>
        <fullName evidence="3">RNase H type-1 domain-containing protein</fullName>
    </recommendedName>
</protein>
<evidence type="ECO:0008006" key="3">
    <source>
        <dbReference type="Google" id="ProtNLM"/>
    </source>
</evidence>
<dbReference type="InParanoid" id="S1RW95"/>
<dbReference type="PANTHER" id="PTHR33033">
    <property type="entry name" value="POLYNUCLEOTIDYL TRANSFERASE, RIBONUCLEASE H-LIKE SUPERFAMILY PROTEIN-RELATED"/>
    <property type="match status" value="1"/>
</dbReference>
<organism evidence="1 2">
    <name type="scientific">Theobroma cacao</name>
    <name type="common">Cacao</name>
    <name type="synonym">Cocoa</name>
    <dbReference type="NCBI Taxonomy" id="3641"/>
    <lineage>
        <taxon>Eukaryota</taxon>
        <taxon>Viridiplantae</taxon>
        <taxon>Streptophyta</taxon>
        <taxon>Embryophyta</taxon>
        <taxon>Tracheophyta</taxon>
        <taxon>Spermatophyta</taxon>
        <taxon>Magnoliopsida</taxon>
        <taxon>eudicotyledons</taxon>
        <taxon>Gunneridae</taxon>
        <taxon>Pentapetalae</taxon>
        <taxon>rosids</taxon>
        <taxon>malvids</taxon>
        <taxon>Malvales</taxon>
        <taxon>Malvaceae</taxon>
        <taxon>Byttnerioideae</taxon>
        <taxon>Theobroma</taxon>
    </lineage>
</organism>
<gene>
    <name evidence="1" type="ORF">TCM_046263</name>
</gene>
<dbReference type="EMBL" id="KE133101">
    <property type="protein sequence ID" value="EOY20380.1"/>
    <property type="molecule type" value="Genomic_DNA"/>
</dbReference>
<proteinExistence type="predicted"/>
<dbReference type="HOGENOM" id="CLU_000680_21_1_1"/>
<sequence length="178" mass="19917">MYRNNMAFSVILRTIWLHRNNMIFQGKVWDPSPVFELAESRVSQWAKAKWPAMCSSSVYLPCDPTCVSVLKEKLSAKSFCVWVRPPVGSLKFNVDGAAKDCPGLVGLGGMLRDCSRNVKLLFSKSLGIDDSNLSEIMTMKDAFVFFFATFSWASSHSLIIELNSMSAVKWCNNLEIAS</sequence>
<dbReference type="CDD" id="cd06222">
    <property type="entry name" value="RNase_H_like"/>
    <property type="match status" value="1"/>
</dbReference>
<keyword evidence="2" id="KW-1185">Reference proteome</keyword>
<dbReference type="Gramene" id="EOY20380">
    <property type="protein sequence ID" value="EOY20380"/>
    <property type="gene ID" value="TCM_046263"/>
</dbReference>
<dbReference type="InterPro" id="IPR044730">
    <property type="entry name" value="RNase_H-like_dom_plant"/>
</dbReference>
<dbReference type="AlphaFoldDB" id="S1RW95"/>
<dbReference type="Proteomes" id="UP000026915">
    <property type="component" value="Unassembled WGS sequence"/>
</dbReference>
<reference evidence="1 2" key="1">
    <citation type="journal article" date="2013" name="Genome Biol.">
        <title>The genome sequence of the most widely cultivated cacao type and its use to identify candidate genes regulating pod color.</title>
        <authorList>
            <person name="Motamayor J.C."/>
            <person name="Mockaitis K."/>
            <person name="Schmutz J."/>
            <person name="Haiminen N."/>
            <person name="Iii D.L."/>
            <person name="Cornejo O."/>
            <person name="Findley S.D."/>
            <person name="Zheng P."/>
            <person name="Utro F."/>
            <person name="Royaert S."/>
            <person name="Saski C."/>
            <person name="Jenkins J."/>
            <person name="Podicheti R."/>
            <person name="Zhao M."/>
            <person name="Scheffler B.E."/>
            <person name="Stack J.C."/>
            <person name="Feltus F.A."/>
            <person name="Mustiga G.M."/>
            <person name="Amores F."/>
            <person name="Phillips W."/>
            <person name="Marelli J.P."/>
            <person name="May G.D."/>
            <person name="Shapiro H."/>
            <person name="Ma J."/>
            <person name="Bustamante C.D."/>
            <person name="Schnell R.J."/>
            <person name="Main D."/>
            <person name="Gilbert D."/>
            <person name="Parida L."/>
            <person name="Kuhn D.N."/>
        </authorList>
    </citation>
    <scope>NUCLEOTIDE SEQUENCE [LARGE SCALE GENOMIC DNA]</scope>
    <source>
        <strain evidence="2">cv. Matina 1-6</strain>
    </source>
</reference>
<name>S1RW95_THECC</name>